<dbReference type="EnsemblMetazoa" id="G31699.1">
    <property type="protein sequence ID" value="G31699.1:cds"/>
    <property type="gene ID" value="G31699"/>
</dbReference>
<dbReference type="GO" id="GO:0005044">
    <property type="term" value="F:scavenger receptor activity"/>
    <property type="evidence" value="ECO:0007669"/>
    <property type="project" value="InterPro"/>
</dbReference>
<accession>A0A8W8MCR8</accession>
<dbReference type="InterPro" id="IPR042635">
    <property type="entry name" value="MEGF10/SREC1/2-like"/>
</dbReference>
<evidence type="ECO:0000256" key="1">
    <source>
        <dbReference type="ARBA" id="ARBA00022536"/>
    </source>
</evidence>
<dbReference type="PANTHER" id="PTHR24043">
    <property type="entry name" value="SCAVENGER RECEPTOR CLASS F"/>
    <property type="match status" value="1"/>
</dbReference>
<dbReference type="PANTHER" id="PTHR24043:SF8">
    <property type="entry name" value="EGF-LIKE DOMAIN-CONTAINING PROTEIN"/>
    <property type="match status" value="1"/>
</dbReference>
<feature type="transmembrane region" description="Helical" evidence="2">
    <location>
        <begin position="274"/>
        <end position="297"/>
    </location>
</feature>
<evidence type="ECO:0000313" key="4">
    <source>
        <dbReference type="Proteomes" id="UP000005408"/>
    </source>
</evidence>
<reference evidence="3" key="1">
    <citation type="submission" date="2022-08" db="UniProtKB">
        <authorList>
            <consortium name="EnsemblMetazoa"/>
        </authorList>
    </citation>
    <scope>IDENTIFICATION</scope>
    <source>
        <strain evidence="3">05x7-T-G4-1.051#20</strain>
    </source>
</reference>
<evidence type="ECO:0000313" key="3">
    <source>
        <dbReference type="EnsemblMetazoa" id="G31699.1:cds"/>
    </source>
</evidence>
<organism evidence="3 4">
    <name type="scientific">Magallana gigas</name>
    <name type="common">Pacific oyster</name>
    <name type="synonym">Crassostrea gigas</name>
    <dbReference type="NCBI Taxonomy" id="29159"/>
    <lineage>
        <taxon>Eukaryota</taxon>
        <taxon>Metazoa</taxon>
        <taxon>Spiralia</taxon>
        <taxon>Lophotrochozoa</taxon>
        <taxon>Mollusca</taxon>
        <taxon>Bivalvia</taxon>
        <taxon>Autobranchia</taxon>
        <taxon>Pteriomorphia</taxon>
        <taxon>Ostreida</taxon>
        <taxon>Ostreoidea</taxon>
        <taxon>Ostreidae</taxon>
        <taxon>Magallana</taxon>
    </lineage>
</organism>
<evidence type="ECO:0000256" key="2">
    <source>
        <dbReference type="SAM" id="Phobius"/>
    </source>
</evidence>
<sequence>MLQMLVAVSMNICKGIDGENCCNGYRWVQDKCIACEIGFYGKECNKRCLYPTFGKDCQSLCKCNVTNCDHVQGCEQSIGDYQIHSTLHWIYNTVTEERKGSSNVAEDSTTIASSPECDANKTFDKSVNYLVIDGKLACCTGYKLNPERNECILCDRGFRGKNCDTKCPYRTYGDSCQSLCNCNITYCDHVNGCTVSSEACEDGFFGNNCALKCPYPMFGKKCQSSCTCDIQNCDHANGCIPKSISNVTEADTTMNLTNLLRETKETKHEMINSIMFGMIGLAAVSFIIYMIYIYTIALEKDKVQNMGTLFITLLILLQLSVKVSMQICYGVDGTYCCHGYKWDHSHNMCIPCDKGFNGLNCDTMCQYPTYGQDCQSECKCDVTNCDFVNGCIKPTRRYMVQSTIHTNDKSVTTSSHRDVSNVTTDTSTNLTNPVYEKMETESKKINTLMFGIENSMMTKSGQPDLWGP</sequence>
<name>A0A8W8MCR8_MAGGI</name>
<dbReference type="Gene3D" id="2.170.300.10">
    <property type="entry name" value="Tie2 ligand-binding domain superfamily"/>
    <property type="match status" value="3"/>
</dbReference>
<dbReference type="Proteomes" id="UP000005408">
    <property type="component" value="Unassembled WGS sequence"/>
</dbReference>
<protein>
    <submittedName>
        <fullName evidence="3">Uncharacterized protein</fullName>
    </submittedName>
</protein>
<proteinExistence type="predicted"/>
<dbReference type="AlphaFoldDB" id="A0A8W8MCR8"/>
<keyword evidence="2" id="KW-0812">Transmembrane</keyword>
<keyword evidence="2" id="KW-0472">Membrane</keyword>
<keyword evidence="4" id="KW-1185">Reference proteome</keyword>
<keyword evidence="1" id="KW-0245">EGF-like domain</keyword>
<keyword evidence="2" id="KW-1133">Transmembrane helix</keyword>